<dbReference type="SUPFAM" id="SSF55874">
    <property type="entry name" value="ATPase domain of HSP90 chaperone/DNA topoisomerase II/histidine kinase"/>
    <property type="match status" value="1"/>
</dbReference>
<keyword evidence="3" id="KW-0067">ATP-binding</keyword>
<sequence length="97" mass="10591">MAPARELMSNAIRHIRRPAGRETGVRIAQYNGRLRVEVADASHARPVPKTAATDDEHGRGLAIISALSVRWGCCPRRHGIGKAVWVELLLSSSAQSR</sequence>
<keyword evidence="1" id="KW-0723">Serine/threonine-protein kinase</keyword>
<evidence type="ECO:0000256" key="1">
    <source>
        <dbReference type="ARBA" id="ARBA00022527"/>
    </source>
</evidence>
<dbReference type="GO" id="GO:0005524">
    <property type="term" value="F:ATP binding"/>
    <property type="evidence" value="ECO:0007669"/>
    <property type="project" value="UniProtKB-KW"/>
</dbReference>
<dbReference type="Pfam" id="PF13581">
    <property type="entry name" value="HATPase_c_2"/>
    <property type="match status" value="1"/>
</dbReference>
<proteinExistence type="predicted"/>
<dbReference type="Proteomes" id="UP001596065">
    <property type="component" value="Unassembled WGS sequence"/>
</dbReference>
<keyword evidence="3" id="KW-0547">Nucleotide-binding</keyword>
<dbReference type="PANTHER" id="PTHR35526">
    <property type="entry name" value="ANTI-SIGMA-F FACTOR RSBW-RELATED"/>
    <property type="match status" value="1"/>
</dbReference>
<gene>
    <name evidence="3" type="ORF">ACFP3J_20425</name>
</gene>
<name>A0ABW0WHW4_STRNO</name>
<feature type="domain" description="Histidine kinase/HSP90-like ATPase" evidence="2">
    <location>
        <begin position="5"/>
        <end position="68"/>
    </location>
</feature>
<keyword evidence="1" id="KW-0418">Kinase</keyword>
<dbReference type="EMBL" id="JBHSOE010000035">
    <property type="protein sequence ID" value="MFC5657846.1"/>
    <property type="molecule type" value="Genomic_DNA"/>
</dbReference>
<evidence type="ECO:0000313" key="3">
    <source>
        <dbReference type="EMBL" id="MFC5657846.1"/>
    </source>
</evidence>
<keyword evidence="1" id="KW-0808">Transferase</keyword>
<accession>A0ABW0WHW4</accession>
<organism evidence="3 4">
    <name type="scientific">Streptomyces nogalater</name>
    <dbReference type="NCBI Taxonomy" id="38314"/>
    <lineage>
        <taxon>Bacteria</taxon>
        <taxon>Bacillati</taxon>
        <taxon>Actinomycetota</taxon>
        <taxon>Actinomycetes</taxon>
        <taxon>Kitasatosporales</taxon>
        <taxon>Streptomycetaceae</taxon>
        <taxon>Streptomyces</taxon>
    </lineage>
</organism>
<keyword evidence="4" id="KW-1185">Reference proteome</keyword>
<dbReference type="InterPro" id="IPR036890">
    <property type="entry name" value="HATPase_C_sf"/>
</dbReference>
<evidence type="ECO:0000313" key="4">
    <source>
        <dbReference type="Proteomes" id="UP001596065"/>
    </source>
</evidence>
<reference evidence="4" key="1">
    <citation type="journal article" date="2019" name="Int. J. Syst. Evol. Microbiol.">
        <title>The Global Catalogue of Microorganisms (GCM) 10K type strain sequencing project: providing services to taxonomists for standard genome sequencing and annotation.</title>
        <authorList>
            <consortium name="The Broad Institute Genomics Platform"/>
            <consortium name="The Broad Institute Genome Sequencing Center for Infectious Disease"/>
            <person name="Wu L."/>
            <person name="Ma J."/>
        </authorList>
    </citation>
    <scope>NUCLEOTIDE SEQUENCE [LARGE SCALE GENOMIC DNA]</scope>
    <source>
        <strain evidence="4">KCTC 5701</strain>
    </source>
</reference>
<evidence type="ECO:0000259" key="2">
    <source>
        <dbReference type="Pfam" id="PF13581"/>
    </source>
</evidence>
<dbReference type="Gene3D" id="3.30.565.10">
    <property type="entry name" value="Histidine kinase-like ATPase, C-terminal domain"/>
    <property type="match status" value="1"/>
</dbReference>
<dbReference type="CDD" id="cd16936">
    <property type="entry name" value="HATPase_RsbW-like"/>
    <property type="match status" value="1"/>
</dbReference>
<dbReference type="PANTHER" id="PTHR35526:SF3">
    <property type="entry name" value="ANTI-SIGMA-F FACTOR RSBW"/>
    <property type="match status" value="1"/>
</dbReference>
<dbReference type="InterPro" id="IPR003594">
    <property type="entry name" value="HATPase_dom"/>
</dbReference>
<comment type="caution">
    <text evidence="3">The sequence shown here is derived from an EMBL/GenBank/DDBJ whole genome shotgun (WGS) entry which is preliminary data.</text>
</comment>
<protein>
    <submittedName>
        <fullName evidence="3">ATP-binding protein</fullName>
    </submittedName>
</protein>
<dbReference type="InterPro" id="IPR050267">
    <property type="entry name" value="Anti-sigma-factor_SerPK"/>
</dbReference>
<dbReference type="RefSeq" id="WP_344353831.1">
    <property type="nucleotide sequence ID" value="NZ_BAAASM010000079.1"/>
</dbReference>